<sequence length="91" mass="10312">MITSDSKTEYKFSRARPTRTSLQARNFTETVCPSTHLRCISGKCITVEQICDRTVDCPDGSDEFNCDYSQYNTNVSTTKSSNTKIDRKIKS</sequence>
<keyword evidence="7" id="KW-1185">Reference proteome</keyword>
<keyword evidence="2" id="KW-0677">Repeat</keyword>
<proteinExistence type="predicted"/>
<evidence type="ECO:0000256" key="3">
    <source>
        <dbReference type="ARBA" id="ARBA00023157"/>
    </source>
</evidence>
<reference evidence="7" key="1">
    <citation type="submission" date="2013-02" db="EMBL/GenBank/DDBJ databases">
        <authorList>
            <person name="Hughes D."/>
        </authorList>
    </citation>
    <scope>NUCLEOTIDE SEQUENCE</scope>
    <source>
        <strain>Durham</strain>
        <strain evidence="7">NC isolate 2 -- Noor lab</strain>
    </source>
</reference>
<dbReference type="STRING" id="36166.T1H3A0"/>
<evidence type="ECO:0000256" key="5">
    <source>
        <dbReference type="PROSITE-ProRule" id="PRU00124"/>
    </source>
</evidence>
<dbReference type="InterPro" id="IPR023415">
    <property type="entry name" value="LDLR_class-A_CS"/>
</dbReference>
<dbReference type="PROSITE" id="PS01209">
    <property type="entry name" value="LDLRA_1"/>
    <property type="match status" value="1"/>
</dbReference>
<accession>T1H3A0</accession>
<dbReference type="PROSITE" id="PS50068">
    <property type="entry name" value="LDLRA_2"/>
    <property type="match status" value="1"/>
</dbReference>
<evidence type="ECO:0000256" key="2">
    <source>
        <dbReference type="ARBA" id="ARBA00022737"/>
    </source>
</evidence>
<dbReference type="SMART" id="SM00192">
    <property type="entry name" value="LDLa"/>
    <property type="match status" value="1"/>
</dbReference>
<dbReference type="FunFam" id="4.10.400.10:FF:000034">
    <property type="entry name" value="Low-density lipoprotein receptor-related protein 2"/>
    <property type="match status" value="1"/>
</dbReference>
<dbReference type="AlphaFoldDB" id="T1H3A0"/>
<dbReference type="InterPro" id="IPR002172">
    <property type="entry name" value="LDrepeatLR_classA_rpt"/>
</dbReference>
<feature type="disulfide bond" evidence="5">
    <location>
        <begin position="32"/>
        <end position="44"/>
    </location>
</feature>
<keyword evidence="1" id="KW-0732">Signal</keyword>
<organism evidence="6 7">
    <name type="scientific">Megaselia scalaris</name>
    <name type="common">Humpbacked fly</name>
    <name type="synonym">Phora scalaris</name>
    <dbReference type="NCBI Taxonomy" id="36166"/>
    <lineage>
        <taxon>Eukaryota</taxon>
        <taxon>Metazoa</taxon>
        <taxon>Ecdysozoa</taxon>
        <taxon>Arthropoda</taxon>
        <taxon>Hexapoda</taxon>
        <taxon>Insecta</taxon>
        <taxon>Pterygota</taxon>
        <taxon>Neoptera</taxon>
        <taxon>Endopterygota</taxon>
        <taxon>Diptera</taxon>
        <taxon>Brachycera</taxon>
        <taxon>Muscomorpha</taxon>
        <taxon>Platypezoidea</taxon>
        <taxon>Phoridae</taxon>
        <taxon>Megaseliini</taxon>
        <taxon>Megaselia</taxon>
    </lineage>
</organism>
<dbReference type="EMBL" id="CAQQ02164141">
    <property type="status" value="NOT_ANNOTATED_CDS"/>
    <property type="molecule type" value="Genomic_DNA"/>
</dbReference>
<dbReference type="Pfam" id="PF00057">
    <property type="entry name" value="Ldl_recept_a"/>
    <property type="match status" value="1"/>
</dbReference>
<feature type="disulfide bond" evidence="5">
    <location>
        <begin position="39"/>
        <end position="57"/>
    </location>
</feature>
<dbReference type="Gene3D" id="4.10.400.10">
    <property type="entry name" value="Low-density Lipoprotein Receptor"/>
    <property type="match status" value="1"/>
</dbReference>
<keyword evidence="4" id="KW-0325">Glycoprotein</keyword>
<protein>
    <submittedName>
        <fullName evidence="6">Uncharacterized protein</fullName>
    </submittedName>
</protein>
<dbReference type="Proteomes" id="UP000015102">
    <property type="component" value="Unassembled WGS sequence"/>
</dbReference>
<dbReference type="HOGENOM" id="CLU_2429592_0_0_1"/>
<name>T1H3A0_MEGSC</name>
<reference evidence="6" key="2">
    <citation type="submission" date="2015-06" db="UniProtKB">
        <authorList>
            <consortium name="EnsemblMetazoa"/>
        </authorList>
    </citation>
    <scope>IDENTIFICATION</scope>
</reference>
<evidence type="ECO:0000256" key="4">
    <source>
        <dbReference type="ARBA" id="ARBA00023180"/>
    </source>
</evidence>
<evidence type="ECO:0000313" key="7">
    <source>
        <dbReference type="Proteomes" id="UP000015102"/>
    </source>
</evidence>
<evidence type="ECO:0000256" key="1">
    <source>
        <dbReference type="ARBA" id="ARBA00022729"/>
    </source>
</evidence>
<dbReference type="InterPro" id="IPR036055">
    <property type="entry name" value="LDL_receptor-like_sf"/>
</dbReference>
<keyword evidence="3 5" id="KW-1015">Disulfide bond</keyword>
<dbReference type="CDD" id="cd00112">
    <property type="entry name" value="LDLa"/>
    <property type="match status" value="1"/>
</dbReference>
<feature type="disulfide bond" evidence="5">
    <location>
        <begin position="51"/>
        <end position="66"/>
    </location>
</feature>
<dbReference type="EnsemblMetazoa" id="MESCA010720-RA">
    <property type="protein sequence ID" value="MESCA010720-PA"/>
    <property type="gene ID" value="MESCA010720"/>
</dbReference>
<dbReference type="SUPFAM" id="SSF57424">
    <property type="entry name" value="LDL receptor-like module"/>
    <property type="match status" value="1"/>
</dbReference>
<evidence type="ECO:0000313" key="6">
    <source>
        <dbReference type="EnsemblMetazoa" id="MESCA010720-PA"/>
    </source>
</evidence>